<dbReference type="GeneID" id="20223711"/>
<dbReference type="GeneID" id="20229129"/>
<evidence type="ECO:0000256" key="2">
    <source>
        <dbReference type="ARBA" id="ARBA00008115"/>
    </source>
</evidence>
<dbReference type="Pfam" id="PF03587">
    <property type="entry name" value="EMG1"/>
    <property type="match status" value="1"/>
</dbReference>
<dbReference type="PANTHER" id="PTHR12636">
    <property type="entry name" value="NEP1/MRA1"/>
    <property type="match status" value="1"/>
</dbReference>
<sequence>PPVIVLLDLACLEIVKTKRGEFQLLNGDDHRSVLGKHGRDPAECRPDIAHQELMALFDSPLNKAKQLKVYMRTRQNVLIEFHESVRIPRTYKRFAGLMVQLLHKLKVRAADGRETLLKVIKNPIQRHLPPDCVCYGFSVQGDRYTPGAFAATLPDKPVCFVVGAMAAGHVNQDDHENMVDYVSLSQYPLSGATAINRL</sequence>
<dbReference type="GO" id="GO:0070037">
    <property type="term" value="F:rRNA (pseudouridine) methyltransferase activity"/>
    <property type="evidence" value="ECO:0007669"/>
    <property type="project" value="InterPro"/>
</dbReference>
<evidence type="ECO:0000256" key="10">
    <source>
        <dbReference type="ARBA" id="ARBA00023242"/>
    </source>
</evidence>
<evidence type="ECO:0000313" key="12">
    <source>
        <dbReference type="EMBL" id="EGB04839.1"/>
    </source>
</evidence>
<evidence type="ECO:0008006" key="14">
    <source>
        <dbReference type="Google" id="ProtNLM"/>
    </source>
</evidence>
<feature type="non-terminal residue" evidence="12">
    <location>
        <position position="198"/>
    </location>
</feature>
<dbReference type="RefSeq" id="XP_009040396.1">
    <property type="nucleotide sequence ID" value="XM_009042148.1"/>
</dbReference>
<accession>F0YJ12</accession>
<dbReference type="InterPro" id="IPR005304">
    <property type="entry name" value="Rbsml_bgen_MeTrfase_EMG1/NEP1"/>
</dbReference>
<dbReference type="FunCoup" id="F0YJ12">
    <property type="interactions" value="341"/>
</dbReference>
<dbReference type="EMBL" id="GL833146">
    <property type="protein sequence ID" value="EGB04839.1"/>
    <property type="molecule type" value="Genomic_DNA"/>
</dbReference>
<dbReference type="EMBL" id="GL833399">
    <property type="protein sequence ID" value="EGB02628.1"/>
    <property type="molecule type" value="Genomic_DNA"/>
</dbReference>
<dbReference type="OMA" id="ICIAMER"/>
<name>F0YJ12_AURAN</name>
<keyword evidence="3" id="KW-0690">Ribosome biogenesis</keyword>
<dbReference type="RefSeq" id="XP_009042676.1">
    <property type="nucleotide sequence ID" value="XM_009044428.1"/>
</dbReference>
<dbReference type="GO" id="GO:0070475">
    <property type="term" value="P:rRNA base methylation"/>
    <property type="evidence" value="ECO:0007669"/>
    <property type="project" value="InterPro"/>
</dbReference>
<evidence type="ECO:0000313" key="13">
    <source>
        <dbReference type="Proteomes" id="UP000002729"/>
    </source>
</evidence>
<keyword evidence="9" id="KW-0694">RNA-binding</keyword>
<feature type="non-terminal residue" evidence="12">
    <location>
        <position position="1"/>
    </location>
</feature>
<evidence type="ECO:0000256" key="9">
    <source>
        <dbReference type="ARBA" id="ARBA00022884"/>
    </source>
</evidence>
<dbReference type="GO" id="GO:0032040">
    <property type="term" value="C:small-subunit processome"/>
    <property type="evidence" value="ECO:0007669"/>
    <property type="project" value="TreeGrafter"/>
</dbReference>
<comment type="similarity">
    <text evidence="2">Belongs to the class IV-like SAM-binding methyltransferase superfamily. RNA methyltransferase NEP1 family.</text>
</comment>
<comment type="subcellular location">
    <subcellularLocation>
        <location evidence="1">Nucleus</location>
        <location evidence="1">Nucleolus</location>
    </subcellularLocation>
</comment>
<dbReference type="FunFam" id="3.40.1280.10:FF:000003">
    <property type="entry name" value="Ribosomal RNA small subunit methyltransferase"/>
    <property type="match status" value="1"/>
</dbReference>
<dbReference type="InterPro" id="IPR029026">
    <property type="entry name" value="tRNA_m1G_MTases_N"/>
</dbReference>
<dbReference type="SUPFAM" id="SSF75217">
    <property type="entry name" value="alpha/beta knot"/>
    <property type="match status" value="1"/>
</dbReference>
<dbReference type="KEGG" id="aaf:AURANDRAFT_7809"/>
<evidence type="ECO:0000256" key="5">
    <source>
        <dbReference type="ARBA" id="ARBA00022603"/>
    </source>
</evidence>
<dbReference type="Proteomes" id="UP000002729">
    <property type="component" value="Unassembled WGS sequence"/>
</dbReference>
<proteinExistence type="inferred from homology"/>
<evidence type="ECO:0000313" key="11">
    <source>
        <dbReference type="EMBL" id="EGB02628.1"/>
    </source>
</evidence>
<evidence type="ECO:0000256" key="3">
    <source>
        <dbReference type="ARBA" id="ARBA00022517"/>
    </source>
</evidence>
<dbReference type="eggNOG" id="KOG3073">
    <property type="taxonomic scope" value="Eukaryota"/>
</dbReference>
<keyword evidence="13" id="KW-1185">Reference proteome</keyword>
<evidence type="ECO:0000256" key="6">
    <source>
        <dbReference type="ARBA" id="ARBA00022679"/>
    </source>
</evidence>
<dbReference type="AlphaFoldDB" id="F0YJ12"/>
<evidence type="ECO:0000256" key="8">
    <source>
        <dbReference type="ARBA" id="ARBA00022730"/>
    </source>
</evidence>
<keyword evidence="5" id="KW-0489">Methyltransferase</keyword>
<dbReference type="InParanoid" id="F0YJ12"/>
<evidence type="ECO:0000256" key="7">
    <source>
        <dbReference type="ARBA" id="ARBA00022691"/>
    </source>
</evidence>
<evidence type="ECO:0000256" key="1">
    <source>
        <dbReference type="ARBA" id="ARBA00004604"/>
    </source>
</evidence>
<keyword evidence="7" id="KW-0949">S-adenosyl-L-methionine</keyword>
<keyword evidence="4" id="KW-0698">rRNA processing</keyword>
<keyword evidence="10" id="KW-0539">Nucleus</keyword>
<dbReference type="CDD" id="cd18088">
    <property type="entry name" value="Nep1-like"/>
    <property type="match status" value="1"/>
</dbReference>
<organism evidence="13">
    <name type="scientific">Aureococcus anophagefferens</name>
    <name type="common">Harmful bloom alga</name>
    <dbReference type="NCBI Taxonomy" id="44056"/>
    <lineage>
        <taxon>Eukaryota</taxon>
        <taxon>Sar</taxon>
        <taxon>Stramenopiles</taxon>
        <taxon>Ochrophyta</taxon>
        <taxon>Pelagophyceae</taxon>
        <taxon>Pelagomonadales</taxon>
        <taxon>Pelagomonadaceae</taxon>
        <taxon>Aureococcus</taxon>
    </lineage>
</organism>
<gene>
    <name evidence="12" type="ORF">AURANDRAFT_6205</name>
    <name evidence="11" type="ORF">AURANDRAFT_7809</name>
</gene>
<dbReference type="InterPro" id="IPR029028">
    <property type="entry name" value="Alpha/beta_knot_MTases"/>
</dbReference>
<protein>
    <recommendedName>
        <fullName evidence="14">Ribosomal RNA small subunit methyltransferase NEP1</fullName>
    </recommendedName>
</protein>
<evidence type="ECO:0000256" key="4">
    <source>
        <dbReference type="ARBA" id="ARBA00022552"/>
    </source>
</evidence>
<reference evidence="12 13" key="1">
    <citation type="journal article" date="2011" name="Proc. Natl. Acad. Sci. U.S.A.">
        <title>Niche of harmful alga Aureococcus anophagefferens revealed through ecogenomics.</title>
        <authorList>
            <person name="Gobler C.J."/>
            <person name="Berry D.L."/>
            <person name="Dyhrman S.T."/>
            <person name="Wilhelm S.W."/>
            <person name="Salamov A."/>
            <person name="Lobanov A.V."/>
            <person name="Zhang Y."/>
            <person name="Collier J.L."/>
            <person name="Wurch L.L."/>
            <person name="Kustka A.B."/>
            <person name="Dill B.D."/>
            <person name="Shah M."/>
            <person name="VerBerkmoes N.C."/>
            <person name="Kuo A."/>
            <person name="Terry A."/>
            <person name="Pangilinan J."/>
            <person name="Lindquist E.A."/>
            <person name="Lucas S."/>
            <person name="Paulsen I.T."/>
            <person name="Hattenrath-Lehmann T.K."/>
            <person name="Talmage S.C."/>
            <person name="Walker E.A."/>
            <person name="Koch F."/>
            <person name="Burson A.M."/>
            <person name="Marcoval M.A."/>
            <person name="Tang Y.Z."/>
            <person name="Lecleir G.R."/>
            <person name="Coyne K.J."/>
            <person name="Berg G.M."/>
            <person name="Bertrand E.M."/>
            <person name="Saito M.A."/>
            <person name="Gladyshev V.N."/>
            <person name="Grigoriev I.V."/>
        </authorList>
    </citation>
    <scope>NUCLEOTIDE SEQUENCE [LARGE SCALE GENOMIC DNA]</scope>
    <source>
        <strain evidence="13">CCMP 1984</strain>
        <strain evidence="12">CCMP1984</strain>
    </source>
</reference>
<dbReference type="PANTHER" id="PTHR12636:SF5">
    <property type="entry name" value="RIBOSOMAL RNA SMALL SUBUNIT METHYLTRANSFERASE NEP1"/>
    <property type="match status" value="1"/>
</dbReference>
<dbReference type="Gene3D" id="3.40.1280.10">
    <property type="match status" value="1"/>
</dbReference>
<keyword evidence="8" id="KW-0699">rRNA-binding</keyword>
<keyword evidence="6" id="KW-0808">Transferase</keyword>
<dbReference type="GO" id="GO:0019843">
    <property type="term" value="F:rRNA binding"/>
    <property type="evidence" value="ECO:0007669"/>
    <property type="project" value="UniProtKB-KW"/>
</dbReference>
<dbReference type="OrthoDB" id="269804at2759"/>
<dbReference type="KEGG" id="aaf:AURANDRAFT_6205"/>